<reference evidence="3" key="1">
    <citation type="submission" date="2021-03" db="EMBL/GenBank/DDBJ databases">
        <title>novel species isolated from a fishpond in China.</title>
        <authorList>
            <person name="Lu H."/>
            <person name="Cai Z."/>
        </authorList>
    </citation>
    <scope>NUCLEOTIDE SEQUENCE</scope>
    <source>
        <strain evidence="3">JCM 30855</strain>
    </source>
</reference>
<evidence type="ECO:0000313" key="3">
    <source>
        <dbReference type="EMBL" id="MBN7826266.1"/>
    </source>
</evidence>
<dbReference type="CDD" id="cd16345">
    <property type="entry name" value="LMWP_ArsC"/>
    <property type="match status" value="1"/>
</dbReference>
<evidence type="ECO:0000313" key="4">
    <source>
        <dbReference type="Proteomes" id="UP000664654"/>
    </source>
</evidence>
<accession>A0A939DQV8</accession>
<protein>
    <submittedName>
        <fullName evidence="3">Arsenate reductase ArsC</fullName>
    </submittedName>
</protein>
<dbReference type="SUPFAM" id="SSF52788">
    <property type="entry name" value="Phosphotyrosine protein phosphatases I"/>
    <property type="match status" value="1"/>
</dbReference>
<dbReference type="Pfam" id="PF01451">
    <property type="entry name" value="LMWPc"/>
    <property type="match status" value="1"/>
</dbReference>
<dbReference type="Proteomes" id="UP000664654">
    <property type="component" value="Unassembled WGS sequence"/>
</dbReference>
<proteinExistence type="predicted"/>
<keyword evidence="4" id="KW-1185">Reference proteome</keyword>
<dbReference type="InterPro" id="IPR036196">
    <property type="entry name" value="Ptyr_pPase_sf"/>
</dbReference>
<evidence type="ECO:0000256" key="1">
    <source>
        <dbReference type="ARBA" id="ARBA00022849"/>
    </source>
</evidence>
<name>A0A939DQV8_9ALTE</name>
<dbReference type="PANTHER" id="PTHR43428">
    <property type="entry name" value="ARSENATE REDUCTASE"/>
    <property type="match status" value="1"/>
</dbReference>
<comment type="caution">
    <text evidence="3">The sequence shown here is derived from an EMBL/GenBank/DDBJ whole genome shotgun (WGS) entry which is preliminary data.</text>
</comment>
<feature type="domain" description="Phosphotyrosine protein phosphatase I" evidence="2">
    <location>
        <begin position="1"/>
        <end position="136"/>
    </location>
</feature>
<sequence length="154" mass="16918">MKILYICTHNRCRSILFEAITNHKARGLIEARSAGSQPSGEVHPLSLKYLVEAGISTEGLKSQSWDEFEDFAPDLVVTVCDSAAGETCPVWFGKSLKVHWGLADPSKLTGSDAQKAEAFRHTIHLIGERVEALKKVAGLDKKDWADALKKHGAY</sequence>
<evidence type="ECO:0000259" key="2">
    <source>
        <dbReference type="SMART" id="SM00226"/>
    </source>
</evidence>
<dbReference type="GO" id="GO:0046685">
    <property type="term" value="P:response to arsenic-containing substance"/>
    <property type="evidence" value="ECO:0007669"/>
    <property type="project" value="UniProtKB-KW"/>
</dbReference>
<dbReference type="SMART" id="SM00226">
    <property type="entry name" value="LMWPc"/>
    <property type="match status" value="1"/>
</dbReference>
<dbReference type="PANTHER" id="PTHR43428:SF1">
    <property type="entry name" value="ARSENATE REDUCTASE"/>
    <property type="match status" value="1"/>
</dbReference>
<gene>
    <name evidence="3" type="ORF">J0A66_13605</name>
</gene>
<organism evidence="3 4">
    <name type="scientific">Bowmanella dokdonensis</name>
    <dbReference type="NCBI Taxonomy" id="751969"/>
    <lineage>
        <taxon>Bacteria</taxon>
        <taxon>Pseudomonadati</taxon>
        <taxon>Pseudomonadota</taxon>
        <taxon>Gammaproteobacteria</taxon>
        <taxon>Alteromonadales</taxon>
        <taxon>Alteromonadaceae</taxon>
        <taxon>Bowmanella</taxon>
    </lineage>
</organism>
<dbReference type="EMBL" id="JAFKCV010000007">
    <property type="protein sequence ID" value="MBN7826266.1"/>
    <property type="molecule type" value="Genomic_DNA"/>
</dbReference>
<dbReference type="AlphaFoldDB" id="A0A939DQV8"/>
<dbReference type="Gene3D" id="3.40.50.2300">
    <property type="match status" value="1"/>
</dbReference>
<keyword evidence="1" id="KW-0059">Arsenical resistance</keyword>
<dbReference type="InterPro" id="IPR023485">
    <property type="entry name" value="Ptyr_pPase"/>
</dbReference>
<dbReference type="RefSeq" id="WP_206574379.1">
    <property type="nucleotide sequence ID" value="NZ_JAFKCV010000007.1"/>
</dbReference>